<gene>
    <name evidence="4" type="ORF">FHL15_001233</name>
</gene>
<keyword evidence="3" id="KW-0472">Membrane</keyword>
<evidence type="ECO:0000256" key="2">
    <source>
        <dbReference type="ARBA" id="ARBA00023002"/>
    </source>
</evidence>
<dbReference type="OrthoDB" id="37659at2759"/>
<keyword evidence="3" id="KW-0812">Transmembrane</keyword>
<keyword evidence="5" id="KW-1185">Reference proteome</keyword>
<evidence type="ECO:0000313" key="4">
    <source>
        <dbReference type="EMBL" id="TRX98023.1"/>
    </source>
</evidence>
<dbReference type="Proteomes" id="UP000319160">
    <property type="component" value="Unassembled WGS sequence"/>
</dbReference>
<keyword evidence="2" id="KW-0560">Oxidoreductase</keyword>
<proteinExistence type="inferred from homology"/>
<dbReference type="EMBL" id="VFLP01000004">
    <property type="protein sequence ID" value="TRX98023.1"/>
    <property type="molecule type" value="Genomic_DNA"/>
</dbReference>
<dbReference type="GO" id="GO:0016491">
    <property type="term" value="F:oxidoreductase activity"/>
    <property type="evidence" value="ECO:0007669"/>
    <property type="project" value="UniProtKB-KW"/>
</dbReference>
<sequence length="301" mass="32573">MSALKIELESIPPLHGKVALITGGASGIGLNAAIILAKKGAQVHIVDLDKPSDPFSNELGLHFHICDVTNWEQLRAVFDAVNRVDYAFANAGAADETDYFADTLDSNGKLQEPAQGVFDLNLRAVSNFIKLAWSSMRKKNVQGSIVVTTSATAYAPEQSLPALAGTKLALVGMIRALRSVIIKDGITINGVAPAATQTKLLPEHLAAPIIAAGLPVSTAGFVGLALVYSAVARQKRRVEVYGREQDSDLWTEERWNGRVILTLGDSYTEVEGPLADLRPFWLGQENLRWTRLQQAVTDFRT</sequence>
<dbReference type="Gene3D" id="3.40.50.720">
    <property type="entry name" value="NAD(P)-binding Rossmann-like Domain"/>
    <property type="match status" value="1"/>
</dbReference>
<feature type="transmembrane region" description="Helical" evidence="3">
    <location>
        <begin position="205"/>
        <end position="228"/>
    </location>
</feature>
<dbReference type="PANTHER" id="PTHR43180">
    <property type="entry name" value="3-OXOACYL-(ACYL-CARRIER-PROTEIN) REDUCTASE (AFU_ORTHOLOGUE AFUA_6G11210)"/>
    <property type="match status" value="1"/>
</dbReference>
<name>A0A553ICT7_9PEZI</name>
<evidence type="ECO:0000313" key="5">
    <source>
        <dbReference type="Proteomes" id="UP000319160"/>
    </source>
</evidence>
<keyword evidence="3" id="KW-1133">Transmembrane helix</keyword>
<dbReference type="InterPro" id="IPR036291">
    <property type="entry name" value="NAD(P)-bd_dom_sf"/>
</dbReference>
<evidence type="ECO:0000256" key="3">
    <source>
        <dbReference type="SAM" id="Phobius"/>
    </source>
</evidence>
<organism evidence="4 5">
    <name type="scientific">Xylaria flabelliformis</name>
    <dbReference type="NCBI Taxonomy" id="2512241"/>
    <lineage>
        <taxon>Eukaryota</taxon>
        <taxon>Fungi</taxon>
        <taxon>Dikarya</taxon>
        <taxon>Ascomycota</taxon>
        <taxon>Pezizomycotina</taxon>
        <taxon>Sordariomycetes</taxon>
        <taxon>Xylariomycetidae</taxon>
        <taxon>Xylariales</taxon>
        <taxon>Xylariaceae</taxon>
        <taxon>Xylaria</taxon>
    </lineage>
</organism>
<accession>A0A553ICT7</accession>
<dbReference type="InterPro" id="IPR002347">
    <property type="entry name" value="SDR_fam"/>
</dbReference>
<reference evidence="5" key="1">
    <citation type="submission" date="2019-06" db="EMBL/GenBank/DDBJ databases">
        <title>Draft genome sequence of the griseofulvin-producing fungus Xylaria cubensis strain G536.</title>
        <authorList>
            <person name="Mead M.E."/>
            <person name="Raja H.A."/>
            <person name="Steenwyk J.L."/>
            <person name="Knowles S.L."/>
            <person name="Oberlies N.H."/>
            <person name="Rokas A."/>
        </authorList>
    </citation>
    <scope>NUCLEOTIDE SEQUENCE [LARGE SCALE GENOMIC DNA]</scope>
    <source>
        <strain evidence="5">G536</strain>
    </source>
</reference>
<dbReference type="PRINTS" id="PR00081">
    <property type="entry name" value="GDHRDH"/>
</dbReference>
<comment type="similarity">
    <text evidence="1">Belongs to the short-chain dehydrogenases/reductases (SDR) family.</text>
</comment>
<evidence type="ECO:0000256" key="1">
    <source>
        <dbReference type="ARBA" id="ARBA00006484"/>
    </source>
</evidence>
<dbReference type="STRING" id="2512241.A0A553ICT7"/>
<dbReference type="Pfam" id="PF00106">
    <property type="entry name" value="adh_short"/>
    <property type="match status" value="1"/>
</dbReference>
<comment type="caution">
    <text evidence="4">The sequence shown here is derived from an EMBL/GenBank/DDBJ whole genome shotgun (WGS) entry which is preliminary data.</text>
</comment>
<protein>
    <submittedName>
        <fullName evidence="4">Uncharacterized protein</fullName>
    </submittedName>
</protein>
<dbReference type="AlphaFoldDB" id="A0A553ICT7"/>
<dbReference type="SUPFAM" id="SSF51735">
    <property type="entry name" value="NAD(P)-binding Rossmann-fold domains"/>
    <property type="match status" value="1"/>
</dbReference>
<dbReference type="PANTHER" id="PTHR43180:SF80">
    <property type="entry name" value="NAD(P)-BINDING PROTEIN"/>
    <property type="match status" value="1"/>
</dbReference>